<dbReference type="SUPFAM" id="SSF52540">
    <property type="entry name" value="P-loop containing nucleoside triphosphate hydrolases"/>
    <property type="match status" value="1"/>
</dbReference>
<name>E1R791_SEDSS</name>
<dbReference type="InterPro" id="IPR003439">
    <property type="entry name" value="ABC_transporter-like_ATP-bd"/>
</dbReference>
<dbReference type="GO" id="GO:0005524">
    <property type="term" value="F:ATP binding"/>
    <property type="evidence" value="ECO:0007669"/>
    <property type="project" value="UniProtKB-KW"/>
</dbReference>
<dbReference type="PANTHER" id="PTHR43204">
    <property type="entry name" value="ABC TRANSPORTER I FAMILY MEMBER 6, CHLOROPLASTIC"/>
    <property type="match status" value="1"/>
</dbReference>
<dbReference type="Pfam" id="PF00005">
    <property type="entry name" value="ABC_tran"/>
    <property type="match status" value="1"/>
</dbReference>
<dbReference type="AlphaFoldDB" id="E1R791"/>
<dbReference type="InterPro" id="IPR027417">
    <property type="entry name" value="P-loop_NTPase"/>
</dbReference>
<dbReference type="InterPro" id="IPR010230">
    <property type="entry name" value="FeS-cluster_ATPase_SufC"/>
</dbReference>
<reference evidence="5 6" key="1">
    <citation type="journal article" date="2010" name="Stand. Genomic Sci.">
        <title>Complete genome sequence of Spirochaeta smaragdinae type strain (SEBR 4228).</title>
        <authorList>
            <person name="Mavromatis K."/>
            <person name="Yasawong M."/>
            <person name="Chertkov O."/>
            <person name="Lapidus A."/>
            <person name="Lucas S."/>
            <person name="Nolan M."/>
            <person name="Del Rio T.G."/>
            <person name="Tice H."/>
            <person name="Cheng J.F."/>
            <person name="Pitluck S."/>
            <person name="Liolios K."/>
            <person name="Ivanova N."/>
            <person name="Tapia R."/>
            <person name="Han C."/>
            <person name="Bruce D."/>
            <person name="Goodwin L."/>
            <person name="Pati A."/>
            <person name="Chen A."/>
            <person name="Palaniappan K."/>
            <person name="Land M."/>
            <person name="Hauser L."/>
            <person name="Chang Y.J."/>
            <person name="Jeffries C.D."/>
            <person name="Detter J.C."/>
            <person name="Rohde M."/>
            <person name="Brambilla E."/>
            <person name="Spring S."/>
            <person name="Goker M."/>
            <person name="Sikorski J."/>
            <person name="Woyke T."/>
            <person name="Bristow J."/>
            <person name="Eisen J.A."/>
            <person name="Markowitz V."/>
            <person name="Hugenholtz P."/>
            <person name="Klenk H.P."/>
            <person name="Kyrpides N.C."/>
        </authorList>
    </citation>
    <scope>NUCLEOTIDE SEQUENCE [LARGE SCALE GENOMIC DNA]</scope>
    <source>
        <strain evidence="6">DSM 11293 / JCM 15392 / SEBR 4228</strain>
    </source>
</reference>
<evidence type="ECO:0000256" key="1">
    <source>
        <dbReference type="ARBA" id="ARBA00006216"/>
    </source>
</evidence>
<dbReference type="eggNOG" id="COG0396">
    <property type="taxonomic scope" value="Bacteria"/>
</dbReference>
<dbReference type="GO" id="GO:0016887">
    <property type="term" value="F:ATP hydrolysis activity"/>
    <property type="evidence" value="ECO:0007669"/>
    <property type="project" value="InterPro"/>
</dbReference>
<gene>
    <name evidence="5" type="ordered locus">Spirs_3508</name>
</gene>
<evidence type="ECO:0000313" key="5">
    <source>
        <dbReference type="EMBL" id="ADK82596.1"/>
    </source>
</evidence>
<protein>
    <submittedName>
        <fullName evidence="5">ABC transporter related protein</fullName>
    </submittedName>
</protein>
<dbReference type="EMBL" id="CP002116">
    <property type="protein sequence ID" value="ADK82596.1"/>
    <property type="molecule type" value="Genomic_DNA"/>
</dbReference>
<evidence type="ECO:0000313" key="6">
    <source>
        <dbReference type="Proteomes" id="UP000002318"/>
    </source>
</evidence>
<dbReference type="HOGENOM" id="CLU_000604_48_1_12"/>
<dbReference type="KEGG" id="ssm:Spirs_3508"/>
<evidence type="ECO:0000256" key="2">
    <source>
        <dbReference type="ARBA" id="ARBA00022741"/>
    </source>
</evidence>
<dbReference type="Proteomes" id="UP000002318">
    <property type="component" value="Chromosome"/>
</dbReference>
<comment type="similarity">
    <text evidence="1">Belongs to the ABC transporter superfamily. Ycf16 family.</text>
</comment>
<dbReference type="PANTHER" id="PTHR43204:SF1">
    <property type="entry name" value="ABC TRANSPORTER I FAMILY MEMBER 6, CHLOROPLASTIC"/>
    <property type="match status" value="1"/>
</dbReference>
<keyword evidence="3" id="KW-0067">ATP-binding</keyword>
<organism evidence="5 6">
    <name type="scientific">Sediminispirochaeta smaragdinae (strain DSM 11293 / JCM 15392 / SEBR 4228)</name>
    <name type="common">Spirochaeta smaragdinae</name>
    <dbReference type="NCBI Taxonomy" id="573413"/>
    <lineage>
        <taxon>Bacteria</taxon>
        <taxon>Pseudomonadati</taxon>
        <taxon>Spirochaetota</taxon>
        <taxon>Spirochaetia</taxon>
        <taxon>Spirochaetales</taxon>
        <taxon>Spirochaetaceae</taxon>
        <taxon>Sediminispirochaeta</taxon>
    </lineage>
</organism>
<keyword evidence="2" id="KW-0547">Nucleotide-binding</keyword>
<evidence type="ECO:0000256" key="3">
    <source>
        <dbReference type="ARBA" id="ARBA00022840"/>
    </source>
</evidence>
<dbReference type="STRING" id="573413.Spirs_3508"/>
<keyword evidence="6" id="KW-1185">Reference proteome</keyword>
<dbReference type="PROSITE" id="PS50893">
    <property type="entry name" value="ABC_TRANSPORTER_2"/>
    <property type="match status" value="1"/>
</dbReference>
<accession>E1R791</accession>
<feature type="domain" description="ABC transporter" evidence="4">
    <location>
        <begin position="2"/>
        <end position="241"/>
    </location>
</feature>
<dbReference type="RefSeq" id="WP_013256055.1">
    <property type="nucleotide sequence ID" value="NC_014364.1"/>
</dbReference>
<dbReference type="OrthoDB" id="9806149at2"/>
<proteinExistence type="inferred from homology"/>
<sequence length="250" mass="27527">MININNLTVEVEGKQVLHDVNLDIPEGEVHLLLGPNGSGKTSLMMTITGYPQYEIVGGSISMMGKDLAELDITDRARLGIGMAEQRPPSIDGVKLKMLLDYLLADHPERRNEIDSLIKSTNMDSFLNRNINEGLSGGEIKKSEILLLISRQPLFAMLDEPDSGVDIDGLELLSSMINTLFSPMRDIPAKRRTGLIITHSNRMAEYIHVDKTHVMLGGELICSGNPQIIMNKIVTSGFGSCVECKRHESIS</sequence>
<evidence type="ECO:0000259" key="4">
    <source>
        <dbReference type="PROSITE" id="PS50893"/>
    </source>
</evidence>
<dbReference type="Gene3D" id="3.40.50.300">
    <property type="entry name" value="P-loop containing nucleotide triphosphate hydrolases"/>
    <property type="match status" value="1"/>
</dbReference>